<dbReference type="EMBL" id="JANJYJ010000002">
    <property type="protein sequence ID" value="KAK3225216.1"/>
    <property type="molecule type" value="Genomic_DNA"/>
</dbReference>
<dbReference type="InterPro" id="IPR052929">
    <property type="entry name" value="RNase_H-like_EbsB-rel"/>
</dbReference>
<evidence type="ECO:0000259" key="1">
    <source>
        <dbReference type="Pfam" id="PF13456"/>
    </source>
</evidence>
<dbReference type="PANTHER" id="PTHR47074">
    <property type="entry name" value="BNAC02G40300D PROTEIN"/>
    <property type="match status" value="1"/>
</dbReference>
<dbReference type="GO" id="GO:0004523">
    <property type="term" value="F:RNA-DNA hybrid ribonuclease activity"/>
    <property type="evidence" value="ECO:0007669"/>
    <property type="project" value="InterPro"/>
</dbReference>
<dbReference type="Gene3D" id="3.30.420.10">
    <property type="entry name" value="Ribonuclease H-like superfamily/Ribonuclease H"/>
    <property type="match status" value="1"/>
</dbReference>
<reference evidence="2" key="1">
    <citation type="journal article" date="2023" name="Plant J.">
        <title>Genome sequences and population genomics provide insights into the demographic history, inbreeding, and mutation load of two 'living fossil' tree species of Dipteronia.</title>
        <authorList>
            <person name="Feng Y."/>
            <person name="Comes H.P."/>
            <person name="Chen J."/>
            <person name="Zhu S."/>
            <person name="Lu R."/>
            <person name="Zhang X."/>
            <person name="Li P."/>
            <person name="Qiu J."/>
            <person name="Olsen K.M."/>
            <person name="Qiu Y."/>
        </authorList>
    </citation>
    <scope>NUCLEOTIDE SEQUENCE</scope>
    <source>
        <strain evidence="2">NBL</strain>
    </source>
</reference>
<dbReference type="Proteomes" id="UP001281410">
    <property type="component" value="Unassembled WGS sequence"/>
</dbReference>
<gene>
    <name evidence="2" type="ORF">Dsin_005078</name>
</gene>
<keyword evidence="3" id="KW-1185">Reference proteome</keyword>
<dbReference type="Pfam" id="PF13456">
    <property type="entry name" value="RVT_3"/>
    <property type="match status" value="1"/>
</dbReference>
<name>A0AAE0EED0_9ROSI</name>
<feature type="domain" description="RNase H type-1" evidence="1">
    <location>
        <begin position="74"/>
        <end position="153"/>
    </location>
</feature>
<dbReference type="InterPro" id="IPR036397">
    <property type="entry name" value="RNaseH_sf"/>
</dbReference>
<dbReference type="InterPro" id="IPR002156">
    <property type="entry name" value="RNaseH_domain"/>
</dbReference>
<dbReference type="PANTHER" id="PTHR47074:SF11">
    <property type="entry name" value="REVERSE TRANSCRIPTASE-LIKE PROTEIN"/>
    <property type="match status" value="1"/>
</dbReference>
<evidence type="ECO:0000313" key="3">
    <source>
        <dbReference type="Proteomes" id="UP001281410"/>
    </source>
</evidence>
<organism evidence="2 3">
    <name type="scientific">Dipteronia sinensis</name>
    <dbReference type="NCBI Taxonomy" id="43782"/>
    <lineage>
        <taxon>Eukaryota</taxon>
        <taxon>Viridiplantae</taxon>
        <taxon>Streptophyta</taxon>
        <taxon>Embryophyta</taxon>
        <taxon>Tracheophyta</taxon>
        <taxon>Spermatophyta</taxon>
        <taxon>Magnoliopsida</taxon>
        <taxon>eudicotyledons</taxon>
        <taxon>Gunneridae</taxon>
        <taxon>Pentapetalae</taxon>
        <taxon>rosids</taxon>
        <taxon>malvids</taxon>
        <taxon>Sapindales</taxon>
        <taxon>Sapindaceae</taxon>
        <taxon>Hippocastanoideae</taxon>
        <taxon>Acereae</taxon>
        <taxon>Dipteronia</taxon>
    </lineage>
</organism>
<evidence type="ECO:0000313" key="2">
    <source>
        <dbReference type="EMBL" id="KAK3225216.1"/>
    </source>
</evidence>
<comment type="caution">
    <text evidence="2">The sequence shown here is derived from an EMBL/GenBank/DDBJ whole genome shotgun (WGS) entry which is preliminary data.</text>
</comment>
<sequence length="168" mass="18360">MPINSSLTHFFSIISMMDVILLKADIGRVELLASHQGFMSEFRDTGNIKVGRSDVASQGTMTWSPHNPGMYKLNTDAAIDKTGQCVDLGMVIRDSMGFIMVASSQKISASFNPQIAVAIAIKQGFQFARDSGLNPVVVESDATVVRNWIKNGTCATMMWVLLLLIFVI</sequence>
<dbReference type="SUPFAM" id="SSF53098">
    <property type="entry name" value="Ribonuclease H-like"/>
    <property type="match status" value="1"/>
</dbReference>
<dbReference type="InterPro" id="IPR044730">
    <property type="entry name" value="RNase_H-like_dom_plant"/>
</dbReference>
<protein>
    <recommendedName>
        <fullName evidence="1">RNase H type-1 domain-containing protein</fullName>
    </recommendedName>
</protein>
<dbReference type="InterPro" id="IPR012337">
    <property type="entry name" value="RNaseH-like_sf"/>
</dbReference>
<proteinExistence type="predicted"/>
<dbReference type="AlphaFoldDB" id="A0AAE0EED0"/>
<dbReference type="CDD" id="cd06222">
    <property type="entry name" value="RNase_H_like"/>
    <property type="match status" value="1"/>
</dbReference>
<dbReference type="GO" id="GO:0003676">
    <property type="term" value="F:nucleic acid binding"/>
    <property type="evidence" value="ECO:0007669"/>
    <property type="project" value="InterPro"/>
</dbReference>
<accession>A0AAE0EED0</accession>